<keyword evidence="1" id="KW-0812">Transmembrane</keyword>
<evidence type="ECO:0000313" key="2">
    <source>
        <dbReference type="EMBL" id="GIG31224.1"/>
    </source>
</evidence>
<accession>A0ABQ4D670</accession>
<evidence type="ECO:0008006" key="4">
    <source>
        <dbReference type="Google" id="ProtNLM"/>
    </source>
</evidence>
<keyword evidence="1" id="KW-1133">Transmembrane helix</keyword>
<protein>
    <recommendedName>
        <fullName evidence="4">TIGR02611 family protein</fullName>
    </recommendedName>
</protein>
<dbReference type="InterPro" id="IPR019099">
    <property type="entry name" value="Uncharacterised_PGPGW_TM"/>
</dbReference>
<dbReference type="EMBL" id="BONN01000001">
    <property type="protein sequence ID" value="GIG31224.1"/>
    <property type="molecule type" value="Genomic_DNA"/>
</dbReference>
<dbReference type="Proteomes" id="UP000618382">
    <property type="component" value="Unassembled WGS sequence"/>
</dbReference>
<feature type="transmembrane region" description="Helical" evidence="1">
    <location>
        <begin position="12"/>
        <end position="33"/>
    </location>
</feature>
<name>A0ABQ4D670_9CELL</name>
<organism evidence="2 3">
    <name type="scientific">Cellulomonas oligotrophica</name>
    <dbReference type="NCBI Taxonomy" id="931536"/>
    <lineage>
        <taxon>Bacteria</taxon>
        <taxon>Bacillati</taxon>
        <taxon>Actinomycetota</taxon>
        <taxon>Actinomycetes</taxon>
        <taxon>Micrococcales</taxon>
        <taxon>Cellulomonadaceae</taxon>
        <taxon>Cellulomonas</taxon>
    </lineage>
</organism>
<proteinExistence type="predicted"/>
<keyword evidence="3" id="KW-1185">Reference proteome</keyword>
<dbReference type="Pfam" id="PF09656">
    <property type="entry name" value="PGPGW"/>
    <property type="match status" value="1"/>
</dbReference>
<keyword evidence="1" id="KW-0472">Membrane</keyword>
<feature type="transmembrane region" description="Helical" evidence="1">
    <location>
        <begin position="39"/>
        <end position="56"/>
    </location>
</feature>
<evidence type="ECO:0000256" key="1">
    <source>
        <dbReference type="SAM" id="Phobius"/>
    </source>
</evidence>
<sequence>MRAQVAMLPRPVRVVAVATIGGTVVLAGVAMLVLPGPGVLVIFAGLALLATEFVWAKRWLDRAKSTAQAGVDKGKEALRRKREAPADVVVVDATAVRREAPPAA</sequence>
<evidence type="ECO:0000313" key="3">
    <source>
        <dbReference type="Proteomes" id="UP000618382"/>
    </source>
</evidence>
<reference evidence="2 3" key="1">
    <citation type="submission" date="2021-01" db="EMBL/GenBank/DDBJ databases">
        <title>Whole genome shotgun sequence of Cellulomonas oligotrophica NBRC 109435.</title>
        <authorList>
            <person name="Komaki H."/>
            <person name="Tamura T."/>
        </authorList>
    </citation>
    <scope>NUCLEOTIDE SEQUENCE [LARGE SCALE GENOMIC DNA]</scope>
    <source>
        <strain evidence="2 3">NBRC 109435</strain>
    </source>
</reference>
<comment type="caution">
    <text evidence="2">The sequence shown here is derived from an EMBL/GenBank/DDBJ whole genome shotgun (WGS) entry which is preliminary data.</text>
</comment>
<gene>
    <name evidence="2" type="ORF">Col01nite_03830</name>
</gene>